<accession>A0A0H5RLP6</accession>
<dbReference type="AlphaFoldDB" id="A0A0H5RLP6"/>
<sequence>MENTDDSDQEESEEESEKESEDTNEEESENESTDKSKDGSESEESSDEDEDGEVGDSDSNDDDENIKSPRSVEDEMSAILRISCISSDMDAVTNHLREVFHVTKDDINNDSSATFSETVNRDGPTNNIEINRAEPRILFPDRVQGLYRLQVCGAEKHVI</sequence>
<protein>
    <submittedName>
        <fullName evidence="2">Uncharacterized protein</fullName>
    </submittedName>
</protein>
<feature type="compositionally biased region" description="Acidic residues" evidence="1">
    <location>
        <begin position="41"/>
        <end position="64"/>
    </location>
</feature>
<feature type="region of interest" description="Disordered" evidence="1">
    <location>
        <begin position="1"/>
        <end position="76"/>
    </location>
</feature>
<feature type="compositionally biased region" description="Acidic residues" evidence="1">
    <location>
        <begin position="1"/>
        <end position="31"/>
    </location>
</feature>
<evidence type="ECO:0000313" key="2">
    <source>
        <dbReference type="EMBL" id="CRZ09654.1"/>
    </source>
</evidence>
<reference evidence="2" key="1">
    <citation type="submission" date="2015-04" db="EMBL/GenBank/DDBJ databases">
        <title>The genome sequence of the plant pathogenic Rhizarian Plasmodiophora brassicae reveals insights in its biotrophic life cycle and the origin of chitin synthesis.</title>
        <authorList>
            <person name="Schwelm A."/>
            <person name="Fogelqvist J."/>
            <person name="Knaust A."/>
            <person name="Julke S."/>
            <person name="Lilja T."/>
            <person name="Dhandapani V."/>
            <person name="Bonilla-Rosso G."/>
            <person name="Karlsson M."/>
            <person name="Shevchenko A."/>
            <person name="Choi S.R."/>
            <person name="Kim H.G."/>
            <person name="Park J.Y."/>
            <person name="Lim Y.P."/>
            <person name="Ludwig-Muller J."/>
            <person name="Dixelius C."/>
        </authorList>
    </citation>
    <scope>NUCLEOTIDE SEQUENCE</scope>
    <source>
        <tissue evidence="2">Potato root galls</tissue>
    </source>
</reference>
<evidence type="ECO:0000256" key="1">
    <source>
        <dbReference type="SAM" id="MobiDB-lite"/>
    </source>
</evidence>
<name>A0A0H5RLP6_9EUKA</name>
<organism evidence="2">
    <name type="scientific">Spongospora subterranea</name>
    <dbReference type="NCBI Taxonomy" id="70186"/>
    <lineage>
        <taxon>Eukaryota</taxon>
        <taxon>Sar</taxon>
        <taxon>Rhizaria</taxon>
        <taxon>Endomyxa</taxon>
        <taxon>Phytomyxea</taxon>
        <taxon>Plasmodiophorida</taxon>
        <taxon>Plasmodiophoridae</taxon>
        <taxon>Spongospora</taxon>
    </lineage>
</organism>
<dbReference type="EMBL" id="HACM01009212">
    <property type="protein sequence ID" value="CRZ09654.1"/>
    <property type="molecule type" value="Transcribed_RNA"/>
</dbReference>
<proteinExistence type="predicted"/>